<name>A0A841TFE9_9BACL</name>
<gene>
    <name evidence="3" type="ORF">H4Q31_17285</name>
</gene>
<reference evidence="3 4" key="1">
    <citation type="submission" date="2020-08" db="EMBL/GenBank/DDBJ databases">
        <title>Cohnella phylogeny.</title>
        <authorList>
            <person name="Dunlap C."/>
        </authorList>
    </citation>
    <scope>NUCLEOTIDE SEQUENCE [LARGE SCALE GENOMIC DNA]</scope>
    <source>
        <strain evidence="3 4">DSM 103658</strain>
    </source>
</reference>
<dbReference type="Proteomes" id="UP000574133">
    <property type="component" value="Unassembled WGS sequence"/>
</dbReference>
<dbReference type="PANTHER" id="PTHR43649">
    <property type="entry name" value="ARABINOSE-BINDING PROTEIN-RELATED"/>
    <property type="match status" value="1"/>
</dbReference>
<feature type="chain" id="PRO_5039707611" evidence="2">
    <location>
        <begin position="21"/>
        <end position="474"/>
    </location>
</feature>
<accession>A0A841TFE9</accession>
<keyword evidence="4" id="KW-1185">Reference proteome</keyword>
<organism evidence="3 4">
    <name type="scientific">Cohnella lubricantis</name>
    <dbReference type="NCBI Taxonomy" id="2163172"/>
    <lineage>
        <taxon>Bacteria</taxon>
        <taxon>Bacillati</taxon>
        <taxon>Bacillota</taxon>
        <taxon>Bacilli</taxon>
        <taxon>Bacillales</taxon>
        <taxon>Paenibacillaceae</taxon>
        <taxon>Cohnella</taxon>
    </lineage>
</organism>
<evidence type="ECO:0000256" key="2">
    <source>
        <dbReference type="SAM" id="SignalP"/>
    </source>
</evidence>
<dbReference type="CDD" id="cd13585">
    <property type="entry name" value="PBP2_TMBP_like"/>
    <property type="match status" value="1"/>
</dbReference>
<evidence type="ECO:0000256" key="1">
    <source>
        <dbReference type="SAM" id="MobiDB-lite"/>
    </source>
</evidence>
<evidence type="ECO:0000313" key="4">
    <source>
        <dbReference type="Proteomes" id="UP000574133"/>
    </source>
</evidence>
<dbReference type="Gene3D" id="3.40.190.10">
    <property type="entry name" value="Periplasmic binding protein-like II"/>
    <property type="match status" value="1"/>
</dbReference>
<dbReference type="SUPFAM" id="SSF53850">
    <property type="entry name" value="Periplasmic binding protein-like II"/>
    <property type="match status" value="1"/>
</dbReference>
<dbReference type="RefSeq" id="WP_185180313.1">
    <property type="nucleotide sequence ID" value="NZ_CBCSEP010000001.1"/>
</dbReference>
<dbReference type="PROSITE" id="PS51257">
    <property type="entry name" value="PROKAR_LIPOPROTEIN"/>
    <property type="match status" value="1"/>
</dbReference>
<feature type="signal peptide" evidence="2">
    <location>
        <begin position="1"/>
        <end position="20"/>
    </location>
</feature>
<proteinExistence type="predicted"/>
<comment type="caution">
    <text evidence="3">The sequence shown here is derived from an EMBL/GenBank/DDBJ whole genome shotgun (WGS) entry which is preliminary data.</text>
</comment>
<dbReference type="EMBL" id="JACJVN010000066">
    <property type="protein sequence ID" value="MBB6679046.1"/>
    <property type="molecule type" value="Genomic_DNA"/>
</dbReference>
<dbReference type="InterPro" id="IPR050490">
    <property type="entry name" value="Bact_solute-bd_prot1"/>
</dbReference>
<evidence type="ECO:0000313" key="3">
    <source>
        <dbReference type="EMBL" id="MBB6679046.1"/>
    </source>
</evidence>
<sequence length="474" mass="51807">MNKKLLSGTAASVLALGLLAGCGGNNSNNTSSPSPSASGSAPASSSASASPSASASGEPVNLRLYTWGTEEQYNWNHTVSAYEESHPGITVEVVTLSDKGDTQESMKKLDLAAASNETMDVIMFSDPSGYAARVALGMAAPLDDFIAADGYKVEEDYKVDTHLNGKVYALPGKFNPWYVLLNKDMLDAAGLSVPTDWTWDEFADYAKQLTKGDGADKVYGTYFHGPQAGGWMEYLKLMIENQPTNSDYLKQDGSSNLDDPNFRKTIELRVKMEKEDKSSTPYEDMISQKLAYRTQFFNQKAAMLPIGSWMNTEIGGTETVPLTFHVAVAPFPKNNASDPTGYTPVTTDYVAVAESSKHKQEAYDFIRWYTTEGQLVQGKNVPSWNQITGDQLEPIIDTILSGTKNPELVDKKSLVDTLTVSKASAIITPASYQSEVYKAVNEEYEKLILGNQDIDTMIANSQKRVQEIIDSNKK</sequence>
<dbReference type="PANTHER" id="PTHR43649:SF30">
    <property type="entry name" value="ABC TRANSPORTER SUBSTRATE-BINDING PROTEIN"/>
    <property type="match status" value="1"/>
</dbReference>
<dbReference type="AlphaFoldDB" id="A0A841TFE9"/>
<protein>
    <submittedName>
        <fullName evidence="3">Sugar ABC transporter substrate-binding protein</fullName>
    </submittedName>
</protein>
<dbReference type="InterPro" id="IPR006059">
    <property type="entry name" value="SBP"/>
</dbReference>
<keyword evidence="2" id="KW-0732">Signal</keyword>
<dbReference type="Pfam" id="PF01547">
    <property type="entry name" value="SBP_bac_1"/>
    <property type="match status" value="1"/>
</dbReference>
<feature type="region of interest" description="Disordered" evidence="1">
    <location>
        <begin position="24"/>
        <end position="57"/>
    </location>
</feature>